<evidence type="ECO:0000256" key="2">
    <source>
        <dbReference type="ARBA" id="ARBA00012729"/>
    </source>
</evidence>
<accession>A0ABZ2WI08</accession>
<dbReference type="PROSITE" id="PS51910">
    <property type="entry name" value="GH18_2"/>
    <property type="match status" value="1"/>
</dbReference>
<reference evidence="4 5" key="1">
    <citation type="submission" date="2024-04" db="EMBL/GenBank/DDBJ databases">
        <title>Complete genome sequence of Fusarium acuminatum.</title>
        <authorList>
            <person name="Lan B."/>
        </authorList>
    </citation>
    <scope>NUCLEOTIDE SEQUENCE [LARGE SCALE GENOMIC DNA]</scope>
    <source>
        <strain evidence="4">1A</strain>
    </source>
</reference>
<keyword evidence="4" id="KW-0378">Hydrolase</keyword>
<dbReference type="EMBL" id="CP151260">
    <property type="protein sequence ID" value="WZH40324.1"/>
    <property type="molecule type" value="Genomic_DNA"/>
</dbReference>
<protein>
    <recommendedName>
        <fullName evidence="2">chitinase</fullName>
        <ecNumber evidence="2">3.2.1.14</ecNumber>
    </recommendedName>
</protein>
<dbReference type="SUPFAM" id="SSF51445">
    <property type="entry name" value="(Trans)glycosidases"/>
    <property type="match status" value="1"/>
</dbReference>
<dbReference type="PANTHER" id="PTHR11177">
    <property type="entry name" value="CHITINASE"/>
    <property type="match status" value="1"/>
</dbReference>
<keyword evidence="5" id="KW-1185">Reference proteome</keyword>
<dbReference type="GO" id="GO:0016787">
    <property type="term" value="F:hydrolase activity"/>
    <property type="evidence" value="ECO:0007669"/>
    <property type="project" value="UniProtKB-KW"/>
</dbReference>
<dbReference type="Gene3D" id="3.10.50.10">
    <property type="match status" value="1"/>
</dbReference>
<evidence type="ECO:0000313" key="5">
    <source>
        <dbReference type="Proteomes" id="UP001489902"/>
    </source>
</evidence>
<dbReference type="InterPro" id="IPR017853">
    <property type="entry name" value="GH"/>
</dbReference>
<dbReference type="Gene3D" id="3.20.20.80">
    <property type="entry name" value="Glycosidases"/>
    <property type="match status" value="1"/>
</dbReference>
<dbReference type="InterPro" id="IPR050314">
    <property type="entry name" value="Glycosyl_Hydrlase_18"/>
</dbReference>
<organism evidence="4 5">
    <name type="scientific">Fusarium acuminatum</name>
    <dbReference type="NCBI Taxonomy" id="5515"/>
    <lineage>
        <taxon>Eukaryota</taxon>
        <taxon>Fungi</taxon>
        <taxon>Dikarya</taxon>
        <taxon>Ascomycota</taxon>
        <taxon>Pezizomycotina</taxon>
        <taxon>Sordariomycetes</taxon>
        <taxon>Hypocreomycetidae</taxon>
        <taxon>Hypocreales</taxon>
        <taxon>Nectriaceae</taxon>
        <taxon>Fusarium</taxon>
        <taxon>Fusarium tricinctum species complex</taxon>
    </lineage>
</organism>
<dbReference type="Pfam" id="PF00704">
    <property type="entry name" value="Glyco_hydro_18"/>
    <property type="match status" value="1"/>
</dbReference>
<dbReference type="EC" id="3.2.1.14" evidence="2"/>
<proteinExistence type="inferred from homology"/>
<evidence type="ECO:0000256" key="1">
    <source>
        <dbReference type="ARBA" id="ARBA00008682"/>
    </source>
</evidence>
<evidence type="ECO:0000313" key="4">
    <source>
        <dbReference type="EMBL" id="WZH40324.1"/>
    </source>
</evidence>
<dbReference type="InterPro" id="IPR001223">
    <property type="entry name" value="Glyco_hydro18_cat"/>
</dbReference>
<comment type="similarity">
    <text evidence="1">Belongs to the glycosyl hydrolase 18 family. Chitinase class V subfamily.</text>
</comment>
<dbReference type="SUPFAM" id="SSF54556">
    <property type="entry name" value="Chitinase insertion domain"/>
    <property type="match status" value="1"/>
</dbReference>
<evidence type="ECO:0000259" key="3">
    <source>
        <dbReference type="PROSITE" id="PS51910"/>
    </source>
</evidence>
<dbReference type="SMART" id="SM00636">
    <property type="entry name" value="Glyco_18"/>
    <property type="match status" value="1"/>
</dbReference>
<dbReference type="PANTHER" id="PTHR11177:SF228">
    <property type="entry name" value="CHITINASE"/>
    <property type="match status" value="1"/>
</dbReference>
<dbReference type="Proteomes" id="UP001489902">
    <property type="component" value="Chromosome 1"/>
</dbReference>
<dbReference type="InterPro" id="IPR011583">
    <property type="entry name" value="Chitinase_II/V-like_cat"/>
</dbReference>
<name>A0ABZ2WI08_9HYPO</name>
<gene>
    <name evidence="4" type="ORF">QYS62_001256</name>
</gene>
<feature type="domain" description="GH18" evidence="3">
    <location>
        <begin position="18"/>
        <end position="375"/>
    </location>
</feature>
<sequence>MSSSRKSRIASSMSDVMFTNAVYFPNYRIYQGDTPGMLNYSCINHVYYAYASVSADGGVFLSDEWADAGAPVDGVQGGLGSLMHLKQKHPHLRVVLSIGGGNSSEVFPIVASNTLLRDNFARSAKGLVEASGLDGIDSKSYAATLLVRTNLTRPPVAWEYPCDAQQGYDFLALLAAVRIHLPEEHYILTAALPAAKAVLQFLDLMEIAEYLDFINLMAYDFFGSWTAKAGHHAQLYAMDKEETSASSGVSYLMSKGFPPKKILLGIPTFGRSFLHCTGAGHKYKGVGGAEDGTFEYNQLPRKGCKEVVDKRHVAAQCMGADGGFVTYDNPDTVKIKAGFCKQKGLGGLVYWNGPADSKDKSRSLVAAGFRALHSS</sequence>
<dbReference type="InterPro" id="IPR029070">
    <property type="entry name" value="Chitinase_insertion_sf"/>
</dbReference>